<protein>
    <submittedName>
        <fullName evidence="1">Uncharacterized protein</fullName>
    </submittedName>
</protein>
<dbReference type="RefSeq" id="WP_058825480.1">
    <property type="nucleotide sequence ID" value="NZ_MOMM01000021.1"/>
</dbReference>
<name>A0A2P0QGE2_PSESF</name>
<organism evidence="1">
    <name type="scientific">Pseudomonas syringae pv. actinidiae</name>
    <dbReference type="NCBI Taxonomy" id="103796"/>
    <lineage>
        <taxon>Bacteria</taxon>
        <taxon>Pseudomonadati</taxon>
        <taxon>Pseudomonadota</taxon>
        <taxon>Gammaproteobacteria</taxon>
        <taxon>Pseudomonadales</taxon>
        <taxon>Pseudomonadaceae</taxon>
        <taxon>Pseudomonas</taxon>
        <taxon>Pseudomonas syringae</taxon>
    </lineage>
</organism>
<dbReference type="EMBL" id="KX009066">
    <property type="protein sequence ID" value="ARO45463.1"/>
    <property type="molecule type" value="Genomic_DNA"/>
</dbReference>
<sequence>MPCYFVTYYLINPTAREGAVPGIKTDVVELEHPLEYESDLRALEDELGMAGMRALLVSWQELKGRQRGAR</sequence>
<reference evidence="1" key="1">
    <citation type="submission" date="2016-03" db="EMBL/GenBank/DDBJ databases">
        <title>The evolution of Pseudomonas syringae pv. actinidiae in New Zealand.</title>
        <authorList>
            <person name="Taiaroa G."/>
            <person name="Poulter R.T.M."/>
            <person name="Lamont I."/>
            <person name="Stockwell P."/>
            <person name="Butler M.I."/>
        </authorList>
    </citation>
    <scope>NUCLEOTIDE SEQUENCE</scope>
    <source>
        <strain evidence="1">SR121</strain>
    </source>
</reference>
<evidence type="ECO:0000313" key="1">
    <source>
        <dbReference type="EMBL" id="ARO45463.1"/>
    </source>
</evidence>
<proteinExistence type="predicted"/>
<accession>A0A2P0QGE2</accession>
<dbReference type="AlphaFoldDB" id="A0A2P0QGE2"/>